<dbReference type="STRING" id="646529.Desaci_1127"/>
<dbReference type="InterPro" id="IPR023828">
    <property type="entry name" value="Peptidase_S8_Ser-AS"/>
</dbReference>
<proteinExistence type="inferred from homology"/>
<dbReference type="EMBL" id="CP003639">
    <property type="protein sequence ID" value="AFM40164.1"/>
    <property type="molecule type" value="Genomic_DNA"/>
</dbReference>
<dbReference type="eggNOG" id="COG1404">
    <property type="taxonomic scope" value="Bacteria"/>
</dbReference>
<dbReference type="PANTHER" id="PTHR43806:SF11">
    <property type="entry name" value="CEREVISIN-RELATED"/>
    <property type="match status" value="1"/>
</dbReference>
<keyword evidence="8" id="KW-1133">Transmembrane helix</keyword>
<reference evidence="10 11" key="1">
    <citation type="journal article" date="2012" name="J. Bacteriol.">
        <title>Complete genome sequences of Desulfosporosinus orientis DSM765T, Desulfosporosinus youngiae DSM17734T, Desulfosporosinus meridiei DSM13257T, and Desulfosporosinus acidiphilus DSM22704T.</title>
        <authorList>
            <person name="Pester M."/>
            <person name="Brambilla E."/>
            <person name="Alazard D."/>
            <person name="Rattei T."/>
            <person name="Weinmaier T."/>
            <person name="Han J."/>
            <person name="Lucas S."/>
            <person name="Lapidus A."/>
            <person name="Cheng J.F."/>
            <person name="Goodwin L."/>
            <person name="Pitluck S."/>
            <person name="Peters L."/>
            <person name="Ovchinnikova G."/>
            <person name="Teshima H."/>
            <person name="Detter J.C."/>
            <person name="Han C.S."/>
            <person name="Tapia R."/>
            <person name="Land M.L."/>
            <person name="Hauser L."/>
            <person name="Kyrpides N.C."/>
            <person name="Ivanova N.N."/>
            <person name="Pagani I."/>
            <person name="Huntmann M."/>
            <person name="Wei C.L."/>
            <person name="Davenport K.W."/>
            <person name="Daligault H."/>
            <person name="Chain P.S."/>
            <person name="Chen A."/>
            <person name="Mavromatis K."/>
            <person name="Markowitz V."/>
            <person name="Szeto E."/>
            <person name="Mikhailova N."/>
            <person name="Pati A."/>
            <person name="Wagner M."/>
            <person name="Woyke T."/>
            <person name="Ollivier B."/>
            <person name="Klenk H.P."/>
            <person name="Spring S."/>
            <person name="Loy A."/>
        </authorList>
    </citation>
    <scope>NUCLEOTIDE SEQUENCE [LARGE SCALE GENOMIC DNA]</scope>
    <source>
        <strain evidence="11">DSM 22704 / JCM 16185 / SJ4</strain>
    </source>
</reference>
<dbReference type="GO" id="GO:0006508">
    <property type="term" value="P:proteolysis"/>
    <property type="evidence" value="ECO:0007669"/>
    <property type="project" value="UniProtKB-KW"/>
</dbReference>
<dbReference type="PROSITE" id="PS51892">
    <property type="entry name" value="SUBTILASE"/>
    <property type="match status" value="1"/>
</dbReference>
<protein>
    <submittedName>
        <fullName evidence="10">Subtilisin-like serine protease</fullName>
    </submittedName>
</protein>
<dbReference type="PRINTS" id="PR00723">
    <property type="entry name" value="SUBTILISIN"/>
</dbReference>
<evidence type="ECO:0000256" key="8">
    <source>
        <dbReference type="SAM" id="Phobius"/>
    </source>
</evidence>
<dbReference type="PANTHER" id="PTHR43806">
    <property type="entry name" value="PEPTIDASE S8"/>
    <property type="match status" value="1"/>
</dbReference>
<dbReference type="InterPro" id="IPR022398">
    <property type="entry name" value="Peptidase_S8_His-AS"/>
</dbReference>
<dbReference type="InterPro" id="IPR007253">
    <property type="entry name" value="Cell_wall-bd_2"/>
</dbReference>
<dbReference type="Pfam" id="PF04122">
    <property type="entry name" value="CW_binding_2"/>
    <property type="match status" value="3"/>
</dbReference>
<dbReference type="PROSITE" id="PS00137">
    <property type="entry name" value="SUBTILASE_HIS"/>
    <property type="match status" value="1"/>
</dbReference>
<keyword evidence="11" id="KW-1185">Reference proteome</keyword>
<dbReference type="HOGENOM" id="CLU_336729_0_0_9"/>
<dbReference type="InterPro" id="IPR050131">
    <property type="entry name" value="Peptidase_S8_subtilisin-like"/>
</dbReference>
<dbReference type="InterPro" id="IPR023827">
    <property type="entry name" value="Peptidase_S8_Asp-AS"/>
</dbReference>
<name>I4D2Z0_DESAJ</name>
<keyword evidence="2 5" id="KW-0645">Protease</keyword>
<evidence type="ECO:0000256" key="2">
    <source>
        <dbReference type="ARBA" id="ARBA00022670"/>
    </source>
</evidence>
<dbReference type="Gene3D" id="3.40.50.200">
    <property type="entry name" value="Peptidase S8/S53 domain"/>
    <property type="match status" value="1"/>
</dbReference>
<evidence type="ECO:0000256" key="1">
    <source>
        <dbReference type="ARBA" id="ARBA00011073"/>
    </source>
</evidence>
<feature type="region of interest" description="Disordered" evidence="7">
    <location>
        <begin position="33"/>
        <end position="77"/>
    </location>
</feature>
<dbReference type="InterPro" id="IPR015500">
    <property type="entry name" value="Peptidase_S8_subtilisin-rel"/>
</dbReference>
<dbReference type="MEROPS" id="S08.004"/>
<sequence>MTRKKITVLFSICIVIFISGFILLTRNTKPLTPRNISLDSGGAKTQSQSSSEITTNRQDKATQTMVNPKYSNEDSLNPDDVSNRVVVKLSPGTDPDTLAKMFKAEIVRKGPLQFVTLALPANQYQSIVEQLKKTSGVLSVEPVRVIKTTAVKTMSTNPTDPLYPQQWGLGKIEAQKAWSLGYTGNGIIVAVVDTGVDLNHPDLKDNILPGYNAITGVAGSTTAQDQNGHGTHVSGIIAAEANGIGIVGVAYNAKILPVKALTKQGEGTDDCIADGIAWAADHGAKIINLSLGSDSEGDVLKEAIQYASAKGCLIVAAGGNQEDNLTTIAYPAADPLVMAVTATDTTDTIAPFSLPGPSAALAAPGVDITSDYWQYSSDYASLDGTSMASPFVSGVAALVWGAYPNLSSQQVKVALENSSLDLGPAGRDNSYGYGRVDAYWAIRFAGKSPSFTSPANLDWAGGSVQGGTTTTSVTLTIPNRAFGLNPTLNTTVSIGQASDVSDLPPGILPLGDAISLQWNGTPAKLLGLNISSAASPPDSSRVGYIFHWSGSRWILIGGGVKTSTVTAGITEPGVYRVGFSLPPENQRIAGYDKIQTALQISQTEFPNGADTVILATANDFSDALSGVPLAFKVHGPILLTTPAQLPEAVLMELQRLAPRKIILLGGTAVISQTIEQQLQTSYSLQRLAGVTRYGTAAQIASALGTLGRAVLVNGTSFPDAISIAPIAAQQGIPILLTEADSLPSETDTIMRQLLITETTVVGGEAVVTPTVYSSLPTATRFSGSTRYDTAAAVLQAFPPQGNFVFMATGENFPDALTGGVVAAMNQTNLVIIPLTGPSSPELAAIKTWQGKSVYVFGGAAVVPDTVIKQINGIFQ</sequence>
<dbReference type="PROSITE" id="PS00136">
    <property type="entry name" value="SUBTILASE_ASP"/>
    <property type="match status" value="1"/>
</dbReference>
<feature type="active site" description="Charge relay system" evidence="5">
    <location>
        <position position="229"/>
    </location>
</feature>
<feature type="compositionally biased region" description="Polar residues" evidence="7">
    <location>
        <begin position="33"/>
        <end position="75"/>
    </location>
</feature>
<keyword evidence="8" id="KW-0812">Transmembrane</keyword>
<evidence type="ECO:0000256" key="7">
    <source>
        <dbReference type="SAM" id="MobiDB-lite"/>
    </source>
</evidence>
<dbReference type="KEGG" id="dai:Desaci_1127"/>
<evidence type="ECO:0000256" key="6">
    <source>
        <dbReference type="RuleBase" id="RU003355"/>
    </source>
</evidence>
<comment type="similarity">
    <text evidence="1 5 6">Belongs to the peptidase S8 family.</text>
</comment>
<dbReference type="Gene3D" id="3.40.50.12090">
    <property type="match status" value="2"/>
</dbReference>
<evidence type="ECO:0000256" key="3">
    <source>
        <dbReference type="ARBA" id="ARBA00022801"/>
    </source>
</evidence>
<dbReference type="Pfam" id="PF00082">
    <property type="entry name" value="Peptidase_S8"/>
    <property type="match status" value="1"/>
</dbReference>
<evidence type="ECO:0000256" key="5">
    <source>
        <dbReference type="PROSITE-ProRule" id="PRU01240"/>
    </source>
</evidence>
<evidence type="ECO:0000259" key="9">
    <source>
        <dbReference type="Pfam" id="PF00082"/>
    </source>
</evidence>
<dbReference type="InterPro" id="IPR036852">
    <property type="entry name" value="Peptidase_S8/S53_dom_sf"/>
</dbReference>
<feature type="active site" description="Charge relay system" evidence="5">
    <location>
        <position position="386"/>
    </location>
</feature>
<gene>
    <name evidence="10" type="ordered locus">Desaci_1127</name>
</gene>
<dbReference type="Proteomes" id="UP000002892">
    <property type="component" value="Chromosome"/>
</dbReference>
<dbReference type="AlphaFoldDB" id="I4D2Z0"/>
<evidence type="ECO:0000313" key="11">
    <source>
        <dbReference type="Proteomes" id="UP000002892"/>
    </source>
</evidence>
<evidence type="ECO:0000256" key="4">
    <source>
        <dbReference type="ARBA" id="ARBA00022825"/>
    </source>
</evidence>
<organism evidence="10 11">
    <name type="scientific">Desulfosporosinus acidiphilus (strain DSM 22704 / JCM 16185 / SJ4)</name>
    <dbReference type="NCBI Taxonomy" id="646529"/>
    <lineage>
        <taxon>Bacteria</taxon>
        <taxon>Bacillati</taxon>
        <taxon>Bacillota</taxon>
        <taxon>Clostridia</taxon>
        <taxon>Eubacteriales</taxon>
        <taxon>Desulfitobacteriaceae</taxon>
        <taxon>Desulfosporosinus</taxon>
    </lineage>
</organism>
<dbReference type="PROSITE" id="PS00138">
    <property type="entry name" value="SUBTILASE_SER"/>
    <property type="match status" value="1"/>
</dbReference>
<keyword evidence="3 5" id="KW-0378">Hydrolase</keyword>
<dbReference type="SUPFAM" id="SSF52743">
    <property type="entry name" value="Subtilisin-like"/>
    <property type="match status" value="1"/>
</dbReference>
<dbReference type="InterPro" id="IPR000209">
    <property type="entry name" value="Peptidase_S8/S53_dom"/>
</dbReference>
<dbReference type="RefSeq" id="WP_014826171.1">
    <property type="nucleotide sequence ID" value="NC_018068.1"/>
</dbReference>
<evidence type="ECO:0000313" key="10">
    <source>
        <dbReference type="EMBL" id="AFM40164.1"/>
    </source>
</evidence>
<feature type="active site" description="Charge relay system" evidence="5">
    <location>
        <position position="193"/>
    </location>
</feature>
<dbReference type="GO" id="GO:0004252">
    <property type="term" value="F:serine-type endopeptidase activity"/>
    <property type="evidence" value="ECO:0007669"/>
    <property type="project" value="UniProtKB-UniRule"/>
</dbReference>
<feature type="transmembrane region" description="Helical" evidence="8">
    <location>
        <begin position="7"/>
        <end position="25"/>
    </location>
</feature>
<dbReference type="OrthoDB" id="9798386at2"/>
<keyword evidence="4 5" id="KW-0720">Serine protease</keyword>
<feature type="domain" description="Peptidase S8/S53" evidence="9">
    <location>
        <begin position="184"/>
        <end position="434"/>
    </location>
</feature>
<keyword evidence="8" id="KW-0472">Membrane</keyword>
<accession>I4D2Z0</accession>